<name>A0ABV8HMS3_9ACTN</name>
<protein>
    <submittedName>
        <fullName evidence="1">DUF6086 family protein</fullName>
    </submittedName>
</protein>
<accession>A0ABV8HMS3</accession>
<keyword evidence="2" id="KW-1185">Reference proteome</keyword>
<dbReference type="Pfam" id="PF19564">
    <property type="entry name" value="DUF6086"/>
    <property type="match status" value="1"/>
</dbReference>
<dbReference type="Proteomes" id="UP001595765">
    <property type="component" value="Unassembled WGS sequence"/>
</dbReference>
<sequence>MSYIFEVEGDWVWTPANRPGRLYVGMADAAAAVLGLPTGLETDSGDTYEIDVPAFGAFVGGMLTLRASSGHLYLNMMLDGILPLSVAILYRAGGSLSPATPDERDLLVRIRAMDLPMTGA</sequence>
<proteinExistence type="predicted"/>
<evidence type="ECO:0000313" key="1">
    <source>
        <dbReference type="EMBL" id="MFC4033303.1"/>
    </source>
</evidence>
<evidence type="ECO:0000313" key="2">
    <source>
        <dbReference type="Proteomes" id="UP001595765"/>
    </source>
</evidence>
<dbReference type="EMBL" id="JBHSBB010000012">
    <property type="protein sequence ID" value="MFC4033303.1"/>
    <property type="molecule type" value="Genomic_DNA"/>
</dbReference>
<reference evidence="2" key="1">
    <citation type="journal article" date="2019" name="Int. J. Syst. Evol. Microbiol.">
        <title>The Global Catalogue of Microorganisms (GCM) 10K type strain sequencing project: providing services to taxonomists for standard genome sequencing and annotation.</title>
        <authorList>
            <consortium name="The Broad Institute Genomics Platform"/>
            <consortium name="The Broad Institute Genome Sequencing Center for Infectious Disease"/>
            <person name="Wu L."/>
            <person name="Ma J."/>
        </authorList>
    </citation>
    <scope>NUCLEOTIDE SEQUENCE [LARGE SCALE GENOMIC DNA]</scope>
    <source>
        <strain evidence="2">CGMCC 4.7237</strain>
    </source>
</reference>
<gene>
    <name evidence="1" type="ORF">ACFO3J_17665</name>
</gene>
<dbReference type="InterPro" id="IPR045732">
    <property type="entry name" value="DUF6086"/>
</dbReference>
<comment type="caution">
    <text evidence="1">The sequence shown here is derived from an EMBL/GenBank/DDBJ whole genome shotgun (WGS) entry which is preliminary data.</text>
</comment>
<dbReference type="RefSeq" id="WP_386430397.1">
    <property type="nucleotide sequence ID" value="NZ_JBHSBB010000012.1"/>
</dbReference>
<organism evidence="1 2">
    <name type="scientific">Streptomyces polygonati</name>
    <dbReference type="NCBI Taxonomy" id="1617087"/>
    <lineage>
        <taxon>Bacteria</taxon>
        <taxon>Bacillati</taxon>
        <taxon>Actinomycetota</taxon>
        <taxon>Actinomycetes</taxon>
        <taxon>Kitasatosporales</taxon>
        <taxon>Streptomycetaceae</taxon>
        <taxon>Streptomyces</taxon>
    </lineage>
</organism>